<reference evidence="2" key="1">
    <citation type="submission" date="2010-12" db="EMBL/GenBank/DDBJ databases">
        <title>Complete sequence of Rhodopseudomonas palustris DX-1.</title>
        <authorList>
            <consortium name="US DOE Joint Genome Institute"/>
            <person name="Lucas S."/>
            <person name="Copeland A."/>
            <person name="Lapidus A."/>
            <person name="Cheng J.-F."/>
            <person name="Goodwin L."/>
            <person name="Pitluck S."/>
            <person name="Misra M."/>
            <person name="Chertkov O."/>
            <person name="Detter J.C."/>
            <person name="Han C."/>
            <person name="Tapia R."/>
            <person name="Land M."/>
            <person name="Hauser L."/>
            <person name="Kyrpides N."/>
            <person name="Ivanova N."/>
            <person name="Ovchinnikova G."/>
            <person name="Logan B."/>
            <person name="Oda Y."/>
            <person name="Harwood C."/>
            <person name="Woyke T."/>
        </authorList>
    </citation>
    <scope>NUCLEOTIDE SEQUENCE [LARGE SCALE GENOMIC DNA]</scope>
    <source>
        <strain evidence="2">DX-1</strain>
    </source>
</reference>
<dbReference type="eggNOG" id="COG4959">
    <property type="taxonomic scope" value="Bacteria"/>
</dbReference>
<dbReference type="GO" id="GO:0004252">
    <property type="term" value="F:serine-type endopeptidase activity"/>
    <property type="evidence" value="ECO:0007669"/>
    <property type="project" value="InterPro"/>
</dbReference>
<dbReference type="STRING" id="652103.Rpdx1_3300"/>
<dbReference type="Gene3D" id="2.10.109.10">
    <property type="entry name" value="Umud Fragment, subunit A"/>
    <property type="match status" value="1"/>
</dbReference>
<evidence type="ECO:0000313" key="3">
    <source>
        <dbReference type="Proteomes" id="UP000001402"/>
    </source>
</evidence>
<proteinExistence type="predicted"/>
<dbReference type="Pfam" id="PF10502">
    <property type="entry name" value="Peptidase_S26"/>
    <property type="match status" value="1"/>
</dbReference>
<feature type="domain" description="Peptidase S26" evidence="1">
    <location>
        <begin position="7"/>
        <end position="166"/>
    </location>
</feature>
<dbReference type="MEROPS" id="S26.014"/>
<evidence type="ECO:0000259" key="1">
    <source>
        <dbReference type="Pfam" id="PF10502"/>
    </source>
</evidence>
<name>E6VQ82_RHOPX</name>
<organism evidence="2 3">
    <name type="scientific">Rhodopseudomonas palustris (strain DX-1)</name>
    <dbReference type="NCBI Taxonomy" id="652103"/>
    <lineage>
        <taxon>Bacteria</taxon>
        <taxon>Pseudomonadati</taxon>
        <taxon>Pseudomonadota</taxon>
        <taxon>Alphaproteobacteria</taxon>
        <taxon>Hyphomicrobiales</taxon>
        <taxon>Nitrobacteraceae</taxon>
        <taxon>Rhodopseudomonas</taxon>
    </lineage>
</organism>
<sequence length="171" mass="18574" precursor="true">MTGRAMILVSTVAAAVVLAVPLVDPPLKRFIWNASDSVPIGLYRLRPIGRLAVTDLVVVLPPPPLAAFLSERAYLPRGVPMLKRVLALPGQTVCRTGVMVAVDQIELGEAQDLDSRGRALPVWQGCHVVASDEIFLMNWQSATSFDGRYFGVLPTTAVVARAEPVWTDEQE</sequence>
<dbReference type="GO" id="GO:0006465">
    <property type="term" value="P:signal peptide processing"/>
    <property type="evidence" value="ECO:0007669"/>
    <property type="project" value="InterPro"/>
</dbReference>
<dbReference type="Proteomes" id="UP000001402">
    <property type="component" value="Chromosome"/>
</dbReference>
<dbReference type="InterPro" id="IPR019533">
    <property type="entry name" value="Peptidase_S26"/>
</dbReference>
<evidence type="ECO:0000313" key="2">
    <source>
        <dbReference type="EMBL" id="ADU44872.1"/>
    </source>
</evidence>
<protein>
    <submittedName>
        <fullName evidence="2">Peptidase S26, conserved region</fullName>
    </submittedName>
</protein>
<dbReference type="KEGG" id="rpx:Rpdx1_3300"/>
<dbReference type="AlphaFoldDB" id="E6VQ82"/>
<accession>E6VQ82</accession>
<dbReference type="EMBL" id="CP002418">
    <property type="protein sequence ID" value="ADU44872.1"/>
    <property type="molecule type" value="Genomic_DNA"/>
</dbReference>
<gene>
    <name evidence="2" type="ordered locus">Rpdx1_3300</name>
</gene>
<dbReference type="HOGENOM" id="CLU_104604_0_0_5"/>
<dbReference type="SUPFAM" id="SSF51306">
    <property type="entry name" value="LexA/Signal peptidase"/>
    <property type="match status" value="1"/>
</dbReference>
<dbReference type="InterPro" id="IPR036286">
    <property type="entry name" value="LexA/Signal_pep-like_sf"/>
</dbReference>